<reference evidence="1 2" key="1">
    <citation type="submission" date="2019-12" db="EMBL/GenBank/DDBJ databases">
        <title>Novel species isolated from a subtropical stream in China.</title>
        <authorList>
            <person name="Lu H."/>
        </authorList>
    </citation>
    <scope>NUCLEOTIDE SEQUENCE [LARGE SCALE GENOMIC DNA]</scope>
    <source>
        <strain evidence="1 2">DS3</strain>
    </source>
</reference>
<dbReference type="Proteomes" id="UP000448575">
    <property type="component" value="Unassembled WGS sequence"/>
</dbReference>
<dbReference type="PANTHER" id="PTHR37828:SF1">
    <property type="entry name" value="YCII-RELATED DOMAIN-CONTAINING PROTEIN"/>
    <property type="match status" value="1"/>
</dbReference>
<accession>A0A6N9HKE2</accession>
<proteinExistence type="predicted"/>
<protein>
    <recommendedName>
        <fullName evidence="3">YCII-related domain-containing protein</fullName>
    </recommendedName>
</protein>
<sequence length="94" mass="10122">MRFSHNRGLAAQHMDAHKAWIRRGVEDGVFLLVGSLQPNSGGAIIAHNISLPSLRERVAQDPFVIEGIVAAEILEIAPSLTDARLAFLKAEAPA</sequence>
<evidence type="ECO:0000313" key="1">
    <source>
        <dbReference type="EMBL" id="MYN04064.1"/>
    </source>
</evidence>
<evidence type="ECO:0000313" key="2">
    <source>
        <dbReference type="Proteomes" id="UP000448575"/>
    </source>
</evidence>
<dbReference type="AlphaFoldDB" id="A0A6N9HKE2"/>
<keyword evidence="2" id="KW-1185">Reference proteome</keyword>
<dbReference type="EMBL" id="WWCJ01000013">
    <property type="protein sequence ID" value="MYN04064.1"/>
    <property type="molecule type" value="Genomic_DNA"/>
</dbReference>
<gene>
    <name evidence="1" type="ORF">GTP41_18390</name>
</gene>
<name>A0A6N9HKE2_9BURK</name>
<dbReference type="SUPFAM" id="SSF54909">
    <property type="entry name" value="Dimeric alpha+beta barrel"/>
    <property type="match status" value="1"/>
</dbReference>
<dbReference type="PANTHER" id="PTHR37828">
    <property type="entry name" value="GSR2449 PROTEIN"/>
    <property type="match status" value="1"/>
</dbReference>
<dbReference type="InterPro" id="IPR011008">
    <property type="entry name" value="Dimeric_a/b-barrel"/>
</dbReference>
<comment type="caution">
    <text evidence="1">The sequence shown here is derived from an EMBL/GenBank/DDBJ whole genome shotgun (WGS) entry which is preliminary data.</text>
</comment>
<dbReference type="Gene3D" id="3.30.70.1060">
    <property type="entry name" value="Dimeric alpha+beta barrel"/>
    <property type="match status" value="1"/>
</dbReference>
<evidence type="ECO:0008006" key="3">
    <source>
        <dbReference type="Google" id="ProtNLM"/>
    </source>
</evidence>
<organism evidence="1 2">
    <name type="scientific">Pseudoduganella guangdongensis</name>
    <dbReference type="NCBI Taxonomy" id="2692179"/>
    <lineage>
        <taxon>Bacteria</taxon>
        <taxon>Pseudomonadati</taxon>
        <taxon>Pseudomonadota</taxon>
        <taxon>Betaproteobacteria</taxon>
        <taxon>Burkholderiales</taxon>
        <taxon>Oxalobacteraceae</taxon>
        <taxon>Telluria group</taxon>
        <taxon>Pseudoduganella</taxon>
    </lineage>
</organism>